<feature type="region of interest" description="Disordered" evidence="1">
    <location>
        <begin position="106"/>
        <end position="125"/>
    </location>
</feature>
<proteinExistence type="predicted"/>
<organism evidence="2">
    <name type="scientific">Opuntia streptacantha</name>
    <name type="common">Prickly pear cactus</name>
    <name type="synonym">Opuntia cardona</name>
    <dbReference type="NCBI Taxonomy" id="393608"/>
    <lineage>
        <taxon>Eukaryota</taxon>
        <taxon>Viridiplantae</taxon>
        <taxon>Streptophyta</taxon>
        <taxon>Embryophyta</taxon>
        <taxon>Tracheophyta</taxon>
        <taxon>Spermatophyta</taxon>
        <taxon>Magnoliopsida</taxon>
        <taxon>eudicotyledons</taxon>
        <taxon>Gunneridae</taxon>
        <taxon>Pentapetalae</taxon>
        <taxon>Caryophyllales</taxon>
        <taxon>Cactineae</taxon>
        <taxon>Cactaceae</taxon>
        <taxon>Opuntioideae</taxon>
        <taxon>Opuntia</taxon>
    </lineage>
</organism>
<dbReference type="InterPro" id="IPR012438">
    <property type="entry name" value="DUF1639"/>
</dbReference>
<accession>A0A7C9DN95</accession>
<evidence type="ECO:0000256" key="1">
    <source>
        <dbReference type="SAM" id="MobiDB-lite"/>
    </source>
</evidence>
<feature type="region of interest" description="Disordered" evidence="1">
    <location>
        <begin position="43"/>
        <end position="63"/>
    </location>
</feature>
<dbReference type="Pfam" id="PF07797">
    <property type="entry name" value="DUF1639"/>
    <property type="match status" value="1"/>
</dbReference>
<sequence length="234" mass="26085">MAAKAKTMAPEKSRSLHNFSLPPRLNWGTQKLLRCAKLNHHSGDDAVSVSDRKRRYPSNASFRPKTASIRRELISGDGQIEAIREKLIIDLRCEVDKMRAAFLGNSHIAPSSPPPPPPPAETRPWNLRDRRAACKEPLVESKSGSEQTAAMKAPPPARADAGAGEGGRAKFSVALSKQEIEDDFVKMMGRRPPRKPKKRPRYVQRQLDTLFPGLWLSEITADMYKVNENPESAK</sequence>
<dbReference type="EMBL" id="GISG01129988">
    <property type="protein sequence ID" value="MBA4642844.1"/>
    <property type="molecule type" value="Transcribed_RNA"/>
</dbReference>
<feature type="compositionally biased region" description="Basic residues" evidence="1">
    <location>
        <begin position="188"/>
        <end position="202"/>
    </location>
</feature>
<feature type="compositionally biased region" description="Pro residues" evidence="1">
    <location>
        <begin position="111"/>
        <end position="121"/>
    </location>
</feature>
<evidence type="ECO:0000313" key="2">
    <source>
        <dbReference type="EMBL" id="MBA4642844.1"/>
    </source>
</evidence>
<protein>
    <recommendedName>
        <fullName evidence="3">DUF1639 family protein</fullName>
    </recommendedName>
</protein>
<dbReference type="PANTHER" id="PTHR33130:SF43">
    <property type="entry name" value="OS01G0688600 PROTEIN"/>
    <property type="match status" value="1"/>
</dbReference>
<dbReference type="AlphaFoldDB" id="A0A7C9DN95"/>
<evidence type="ECO:0008006" key="3">
    <source>
        <dbReference type="Google" id="ProtNLM"/>
    </source>
</evidence>
<name>A0A7C9DN95_OPUST</name>
<reference evidence="2" key="2">
    <citation type="submission" date="2020-07" db="EMBL/GenBank/DDBJ databases">
        <authorList>
            <person name="Vera ALvarez R."/>
            <person name="Arias-Moreno D.M."/>
            <person name="Jimenez-Jacinto V."/>
            <person name="Jimenez-Bremont J.F."/>
            <person name="Swaminathan K."/>
            <person name="Moose S.P."/>
            <person name="Guerrero-Gonzalez M.L."/>
            <person name="Marino-Ramirez L."/>
            <person name="Landsman D."/>
            <person name="Rodriguez-Kessler M."/>
            <person name="Delgado-Sanchez P."/>
        </authorList>
    </citation>
    <scope>NUCLEOTIDE SEQUENCE</scope>
    <source>
        <tissue evidence="2">Cladode</tissue>
    </source>
</reference>
<reference evidence="2" key="1">
    <citation type="journal article" date="2013" name="J. Plant Res.">
        <title>Effect of fungi and light on seed germination of three Opuntia species from semiarid lands of central Mexico.</title>
        <authorList>
            <person name="Delgado-Sanchez P."/>
            <person name="Jimenez-Bremont J.F."/>
            <person name="Guerrero-Gonzalez Mde L."/>
            <person name="Flores J."/>
        </authorList>
    </citation>
    <scope>NUCLEOTIDE SEQUENCE</scope>
    <source>
        <tissue evidence="2">Cladode</tissue>
    </source>
</reference>
<feature type="region of interest" description="Disordered" evidence="1">
    <location>
        <begin position="184"/>
        <end position="203"/>
    </location>
</feature>
<dbReference type="PANTHER" id="PTHR33130">
    <property type="entry name" value="PUTATIVE (DUF1639)-RELATED"/>
    <property type="match status" value="1"/>
</dbReference>
<feature type="region of interest" description="Disordered" evidence="1">
    <location>
        <begin position="136"/>
        <end position="169"/>
    </location>
</feature>